<name>A0A8J5X6B4_DIALT</name>
<keyword evidence="2" id="KW-0812">Transmembrane</keyword>
<organism evidence="4 5">
    <name type="scientific">Diacronema lutheri</name>
    <name type="common">Unicellular marine alga</name>
    <name type="synonym">Monochrysis lutheri</name>
    <dbReference type="NCBI Taxonomy" id="2081491"/>
    <lineage>
        <taxon>Eukaryota</taxon>
        <taxon>Haptista</taxon>
        <taxon>Haptophyta</taxon>
        <taxon>Pavlovophyceae</taxon>
        <taxon>Pavlovales</taxon>
        <taxon>Pavlovaceae</taxon>
        <taxon>Diacronema</taxon>
    </lineage>
</organism>
<evidence type="ECO:0000313" key="5">
    <source>
        <dbReference type="Proteomes" id="UP000751190"/>
    </source>
</evidence>
<evidence type="ECO:0000256" key="2">
    <source>
        <dbReference type="SAM" id="Phobius"/>
    </source>
</evidence>
<dbReference type="InterPro" id="IPR055392">
    <property type="entry name" value="BROMI_C"/>
</dbReference>
<keyword evidence="2" id="KW-0472">Membrane</keyword>
<feature type="compositionally biased region" description="Low complexity" evidence="1">
    <location>
        <begin position="1011"/>
        <end position="1020"/>
    </location>
</feature>
<feature type="region of interest" description="Disordered" evidence="1">
    <location>
        <begin position="1011"/>
        <end position="1033"/>
    </location>
</feature>
<feature type="transmembrane region" description="Helical" evidence="2">
    <location>
        <begin position="1197"/>
        <end position="1218"/>
    </location>
</feature>
<proteinExistence type="predicted"/>
<feature type="domain" description="BROMI C-terminal Rab TBC-like" evidence="3">
    <location>
        <begin position="1148"/>
        <end position="1264"/>
    </location>
</feature>
<evidence type="ECO:0000259" key="3">
    <source>
        <dbReference type="Pfam" id="PF23440"/>
    </source>
</evidence>
<dbReference type="Pfam" id="PF23440">
    <property type="entry name" value="BROMI_C"/>
    <property type="match status" value="1"/>
</dbReference>
<feature type="compositionally biased region" description="Basic and acidic residues" evidence="1">
    <location>
        <begin position="478"/>
        <end position="489"/>
    </location>
</feature>
<feature type="compositionally biased region" description="Low complexity" evidence="1">
    <location>
        <begin position="462"/>
        <end position="475"/>
    </location>
</feature>
<keyword evidence="2" id="KW-1133">Transmembrane helix</keyword>
<protein>
    <recommendedName>
        <fullName evidence="3">BROMI C-terminal Rab TBC-like domain-containing protein</fullName>
    </recommendedName>
</protein>
<feature type="region of interest" description="Disordered" evidence="1">
    <location>
        <begin position="125"/>
        <end position="157"/>
    </location>
</feature>
<accession>A0A8J5X6B4</accession>
<keyword evidence="5" id="KW-1185">Reference proteome</keyword>
<sequence>MAAADLDALLELGARLGALGAGLRVGGAPSVEAAASSLHHIAEQLPAVDERAHLLGARACARALAAAALARADAAGGGARAEEEALSAAAAQAHAMVCAALAPPHAAAAWADAAARAACAGGTGDGNGGGDGDDGGGGDDGVGEHADGSGNGDGGAVALRRSDHALDLAADSADATGGAGGVTRPFGACWAELLLASSSGGSLSQLPSMDALPEALGALARAGADAAALGDAWDALAPFSPAELLSVEAWPLVPPALRAVLRAERPLAARGLARVTMGAHALCAKLCARADELAAVELLAALAHAEAQLAAADAADAAAADAASAASAADARDAARWRVARLRLLLRAGAALGEGGGGMHVPQPSARALLAALDEALGANAGVEAAERSADRRAPVRVRALSGAALCALLDPTARCVRALLRVPGWAEMMRDGALLTAAFARAARLAAEPPSPAEPPPAADAPPASLQAAAAAAAVERQGDGGEEGAHDGPRAPAAALCACADAAALCTALHAARLRTLRPHLERAILGAHGAAGGARAAAPLGALAAAALRWLGPAPPGARAGAADCAREEVARLLRELCAEWPLVAPPDADGDVCAALARAVGGAVDGAASAALALAATRRGALALACAPGCVAALSAGCARLAAPGGARHDAICARALARVLGAPRALRAATPDGARRGALCGAFVELAHAARSRRAASALRALVIAVAATADGARALAAAGALRGALALARRGAAGEWASAAAPAHLALAQLAHAADAGDDADRAAIGAAARDVFARAAAPDVAARRLDERAAVDCGYPPQRALARPARRRARAHHPLVEAADATAARDARLCAALALARAPSAARGALRALDDAATAARTAGAPLGEAALLLSGALLAHAPAAVAAPTVAPRLVAALRAEAEADNGAAGRSHAAELCARAAAALELRAAAAIGSPHPLAVRAPLAAPVAQHLPVGDEPFGTALARALPSLPAVAAGGADDELALCTRALGRARVLGAVAAAVDAPPPRAAGDVARAPPPPGLEPDLESGLESGLERAVALLWASAPCARNARLGGGVAVERALLDVAAQLRALDPADVGVEWHGAALLGLCAGRLGGERSPTEWAAAAAALARDVRALRPAGAAWRARGHSAAGGCVDACALCADLVERHLHTELPELHAALARAGVCARALACGWVRCSFAAVLLPRVACAYAVIAPALGAAGPFAFCLALLAHAQERALRLAHAPLELSVALLVDPAAGFDCAAWMPYIASVAARYQHDADEALNAELDEAGHTAP</sequence>
<dbReference type="Proteomes" id="UP000751190">
    <property type="component" value="Unassembled WGS sequence"/>
</dbReference>
<comment type="caution">
    <text evidence="4">The sequence shown here is derived from an EMBL/GenBank/DDBJ whole genome shotgun (WGS) entry which is preliminary data.</text>
</comment>
<evidence type="ECO:0000313" key="4">
    <source>
        <dbReference type="EMBL" id="KAG8457060.1"/>
    </source>
</evidence>
<gene>
    <name evidence="4" type="ORF">KFE25_004371</name>
</gene>
<feature type="compositionally biased region" description="Pro residues" evidence="1">
    <location>
        <begin position="450"/>
        <end position="461"/>
    </location>
</feature>
<evidence type="ECO:0000256" key="1">
    <source>
        <dbReference type="SAM" id="MobiDB-lite"/>
    </source>
</evidence>
<feature type="region of interest" description="Disordered" evidence="1">
    <location>
        <begin position="447"/>
        <end position="489"/>
    </location>
</feature>
<reference evidence="4" key="1">
    <citation type="submission" date="2021-05" db="EMBL/GenBank/DDBJ databases">
        <title>The genome of the haptophyte Pavlova lutheri (Diacronema luteri, Pavlovales) - a model for lipid biosynthesis in eukaryotic algae.</title>
        <authorList>
            <person name="Hulatt C.J."/>
            <person name="Posewitz M.C."/>
        </authorList>
    </citation>
    <scope>NUCLEOTIDE SEQUENCE</scope>
    <source>
        <strain evidence="4">NIVA-4/92</strain>
    </source>
</reference>
<dbReference type="EMBL" id="JAGTXO010000085">
    <property type="protein sequence ID" value="KAG8457060.1"/>
    <property type="molecule type" value="Genomic_DNA"/>
</dbReference>